<dbReference type="EMBL" id="OX395133">
    <property type="protein sequence ID" value="CAI5783301.1"/>
    <property type="molecule type" value="Genomic_DNA"/>
</dbReference>
<proteinExistence type="predicted"/>
<evidence type="ECO:0000256" key="1">
    <source>
        <dbReference type="SAM" id="SignalP"/>
    </source>
</evidence>
<gene>
    <name evidence="2" type="ORF">PODLI_1B022679</name>
</gene>
<organism evidence="2 3">
    <name type="scientific">Podarcis lilfordi</name>
    <name type="common">Lilford's wall lizard</name>
    <dbReference type="NCBI Taxonomy" id="74358"/>
    <lineage>
        <taxon>Eukaryota</taxon>
        <taxon>Metazoa</taxon>
        <taxon>Chordata</taxon>
        <taxon>Craniata</taxon>
        <taxon>Vertebrata</taxon>
        <taxon>Euteleostomi</taxon>
        <taxon>Lepidosauria</taxon>
        <taxon>Squamata</taxon>
        <taxon>Bifurcata</taxon>
        <taxon>Unidentata</taxon>
        <taxon>Episquamata</taxon>
        <taxon>Laterata</taxon>
        <taxon>Lacertibaenia</taxon>
        <taxon>Lacertidae</taxon>
        <taxon>Podarcis</taxon>
    </lineage>
</organism>
<feature type="chain" id="PRO_5041305871" evidence="1">
    <location>
        <begin position="20"/>
        <end position="101"/>
    </location>
</feature>
<keyword evidence="3" id="KW-1185">Reference proteome</keyword>
<feature type="signal peptide" evidence="1">
    <location>
        <begin position="1"/>
        <end position="19"/>
    </location>
</feature>
<evidence type="ECO:0000313" key="3">
    <source>
        <dbReference type="Proteomes" id="UP001178461"/>
    </source>
</evidence>
<keyword evidence="1" id="KW-0732">Signal</keyword>
<name>A0AA35KTG4_9SAUR</name>
<sequence length="101" mass="11196">MPPGTALSFLVCWRSRILALLVQAMTPQPKHDPQRTYSLMQNGSQVLQVPQSLHTAGTAVLGIIPSLLLLFLEFAEQLPDFLLTFTVELGFTFCIPDIHTC</sequence>
<reference evidence="2" key="1">
    <citation type="submission" date="2022-12" db="EMBL/GenBank/DDBJ databases">
        <authorList>
            <person name="Alioto T."/>
            <person name="Alioto T."/>
            <person name="Gomez Garrido J."/>
        </authorList>
    </citation>
    <scope>NUCLEOTIDE SEQUENCE</scope>
</reference>
<dbReference type="AlphaFoldDB" id="A0AA35KTG4"/>
<dbReference type="Proteomes" id="UP001178461">
    <property type="component" value="Chromosome 8"/>
</dbReference>
<accession>A0AA35KTG4</accession>
<protein>
    <submittedName>
        <fullName evidence="2">Uncharacterized protein</fullName>
    </submittedName>
</protein>
<evidence type="ECO:0000313" key="2">
    <source>
        <dbReference type="EMBL" id="CAI5783301.1"/>
    </source>
</evidence>